<dbReference type="InParanoid" id="D7FJI6"/>
<feature type="compositionally biased region" description="Low complexity" evidence="2">
    <location>
        <begin position="397"/>
        <end position="411"/>
    </location>
</feature>
<dbReference type="Proteomes" id="UP000002630">
    <property type="component" value="Unassembled WGS sequence"/>
</dbReference>
<dbReference type="GO" id="GO:0005829">
    <property type="term" value="C:cytosol"/>
    <property type="evidence" value="ECO:0007669"/>
    <property type="project" value="TreeGrafter"/>
</dbReference>
<accession>D7FJI6</accession>
<organism evidence="3 4">
    <name type="scientific">Ectocarpus siliculosus</name>
    <name type="common">Brown alga</name>
    <name type="synonym">Conferva siliculosa</name>
    <dbReference type="NCBI Taxonomy" id="2880"/>
    <lineage>
        <taxon>Eukaryota</taxon>
        <taxon>Sar</taxon>
        <taxon>Stramenopiles</taxon>
        <taxon>Ochrophyta</taxon>
        <taxon>PX clade</taxon>
        <taxon>Phaeophyceae</taxon>
        <taxon>Ectocarpales</taxon>
        <taxon>Ectocarpaceae</taxon>
        <taxon>Ectocarpus</taxon>
    </lineage>
</organism>
<dbReference type="InterPro" id="IPR003409">
    <property type="entry name" value="MORN"/>
</dbReference>
<evidence type="ECO:0000313" key="4">
    <source>
        <dbReference type="Proteomes" id="UP000002630"/>
    </source>
</evidence>
<dbReference type="OrthoDB" id="270720at2759"/>
<feature type="compositionally biased region" description="Gly residues" evidence="2">
    <location>
        <begin position="443"/>
        <end position="465"/>
    </location>
</feature>
<name>D7FJI6_ECTSI</name>
<sequence>MSPRMAAPALGEPEPGEDSRRKTTAHREKLFSTMPKTSYNTHTTASSYTGSNPRSDGGSDIGNISQHSSFSRRSGAGGFGGEECLEEVSSEESDFEDDEEQLRGGGGVGPFAFPPEAPMFVLPLTGLSAARSFPKYQNAMRSGALVPYDSLDRNSAFVVFVSHRWINESSRPTEFWKHGGGQDFGEGSPDVDSAKHTFLVEGLHSILASLPREVAVFLWIDYSCIDQENPESKRKGARSVAAYMQLSDAVFTPYAESLYPSSGGGGGETFANPLGEVCNTPWPNSYRSLQDFCSRAWCRLEVLLCATLPLRDGGFRYFAARGEEGRAQDRPHFVYGEYQRRRNLPPEALARSVDEAWASSVDPLEGFLSNPEDMEAIVHGMGPVRLASRSAASSALGSSVNTTTAVATVATPLHPGDSEERRRATGRASGERERERESSDAVGRGGGGGSGGGRGQGASKGAGRGRTGRELIPPLSETRAMPGLSDEAELVSAARSIATDRLMSPAVKGGRIISSPSPMRKRTAAADSAVGSETRGARGDSSMPGWLWDTVFQYPLSEGDTRTQYSDGSTFVGPLKDGMRHGKGCYFFQDGSRYEGYFKGDKRHGEGTLNLASGGKYVGHWENDLQHGDGTFYFADSSCFKGLWVQGKKKSGVFTYSSGGRYIGELQAGRRHGRGSFLYPDGSSYEGQWQDNSKHGEGTAWYASGNRYVGQWLYGKSHGEGTYYYATGAKYEGQFDGGKCHGRGTYFYANGNKYEGEWKDDMKWGFGTAVYLNKAHYEGHFFMDKRHGFGKMRYSNAGTYEGEWASGKPHGQGTATHKDGEKYVGTYKAGLYHGEGCYWYSNGAVYEGQYRNGRVHGKGRATFPSGDSYAGEWREGAMSGTGVYEFKEEGASYEGDFDNGRMHGVGVYRWPHGDVYRGSWQNDRRSGRGRYEWTELGLTFEGMFHDDRRTGRGSIIFPDGSRYECQWEDDKALDSTAQGSRSVHYRADGTECTIQGDELRNLMRRINEQRMMQPVTPIVNPEAEQPDQQLTAAAIAPSIASTAESVSDV</sequence>
<dbReference type="SUPFAM" id="SSF82185">
    <property type="entry name" value="Histone H3 K4-specific methyltransferase SET7/9 N-terminal domain"/>
    <property type="match status" value="4"/>
</dbReference>
<dbReference type="PANTHER" id="PTHR43215">
    <property type="entry name" value="RADIAL SPOKE HEAD 1 HOMOLOG"/>
    <property type="match status" value="1"/>
</dbReference>
<feature type="compositionally biased region" description="Basic and acidic residues" evidence="2">
    <location>
        <begin position="416"/>
        <end position="439"/>
    </location>
</feature>
<dbReference type="Pfam" id="PF02493">
    <property type="entry name" value="MORN"/>
    <property type="match status" value="16"/>
</dbReference>
<keyword evidence="1" id="KW-0677">Repeat</keyword>
<dbReference type="SMART" id="SM00698">
    <property type="entry name" value="MORN"/>
    <property type="match status" value="16"/>
</dbReference>
<proteinExistence type="predicted"/>
<evidence type="ECO:0000256" key="1">
    <source>
        <dbReference type="ARBA" id="ARBA00022737"/>
    </source>
</evidence>
<dbReference type="PANTHER" id="PTHR43215:SF14">
    <property type="entry name" value="RADIAL SPOKE HEAD 1 HOMOLOG"/>
    <property type="match status" value="1"/>
</dbReference>
<feature type="region of interest" description="Disordered" evidence="2">
    <location>
        <begin position="508"/>
        <end position="541"/>
    </location>
</feature>
<gene>
    <name evidence="3" type="ORF">Esi_0134_0023</name>
</gene>
<protein>
    <submittedName>
        <fullName evidence="3">MORN repeat variant family protein</fullName>
    </submittedName>
</protein>
<feature type="compositionally biased region" description="Basic and acidic residues" evidence="2">
    <location>
        <begin position="17"/>
        <end position="30"/>
    </location>
</feature>
<evidence type="ECO:0000313" key="3">
    <source>
        <dbReference type="EMBL" id="CBJ29089.1"/>
    </source>
</evidence>
<dbReference type="eggNOG" id="KOG0231">
    <property type="taxonomic scope" value="Eukaryota"/>
</dbReference>
<evidence type="ECO:0000256" key="2">
    <source>
        <dbReference type="SAM" id="MobiDB-lite"/>
    </source>
</evidence>
<keyword evidence="4" id="KW-1185">Reference proteome</keyword>
<feature type="compositionally biased region" description="Acidic residues" evidence="2">
    <location>
        <begin position="83"/>
        <end position="100"/>
    </location>
</feature>
<reference evidence="3 4" key="1">
    <citation type="journal article" date="2010" name="Nature">
        <title>The Ectocarpus genome and the independent evolution of multicellularity in brown algae.</title>
        <authorList>
            <person name="Cock J.M."/>
            <person name="Sterck L."/>
            <person name="Rouze P."/>
            <person name="Scornet D."/>
            <person name="Allen A.E."/>
            <person name="Amoutzias G."/>
            <person name="Anthouard V."/>
            <person name="Artiguenave F."/>
            <person name="Aury J.M."/>
            <person name="Badger J.H."/>
            <person name="Beszteri B."/>
            <person name="Billiau K."/>
            <person name="Bonnet E."/>
            <person name="Bothwell J.H."/>
            <person name="Bowler C."/>
            <person name="Boyen C."/>
            <person name="Brownlee C."/>
            <person name="Carrano C.J."/>
            <person name="Charrier B."/>
            <person name="Cho G.Y."/>
            <person name="Coelho S.M."/>
            <person name="Collen J."/>
            <person name="Corre E."/>
            <person name="Da Silva C."/>
            <person name="Delage L."/>
            <person name="Delaroque N."/>
            <person name="Dittami S.M."/>
            <person name="Doulbeau S."/>
            <person name="Elias M."/>
            <person name="Farnham G."/>
            <person name="Gachon C.M."/>
            <person name="Gschloessl B."/>
            <person name="Heesch S."/>
            <person name="Jabbari K."/>
            <person name="Jubin C."/>
            <person name="Kawai H."/>
            <person name="Kimura K."/>
            <person name="Kloareg B."/>
            <person name="Kupper F.C."/>
            <person name="Lang D."/>
            <person name="Le Bail A."/>
            <person name="Leblanc C."/>
            <person name="Lerouge P."/>
            <person name="Lohr M."/>
            <person name="Lopez P.J."/>
            <person name="Martens C."/>
            <person name="Maumus F."/>
            <person name="Michel G."/>
            <person name="Miranda-Saavedra D."/>
            <person name="Morales J."/>
            <person name="Moreau H."/>
            <person name="Motomura T."/>
            <person name="Nagasato C."/>
            <person name="Napoli C.A."/>
            <person name="Nelson D.R."/>
            <person name="Nyvall-Collen P."/>
            <person name="Peters A.F."/>
            <person name="Pommier C."/>
            <person name="Potin P."/>
            <person name="Poulain J."/>
            <person name="Quesneville H."/>
            <person name="Read B."/>
            <person name="Rensing S.A."/>
            <person name="Ritter A."/>
            <person name="Rousvoal S."/>
            <person name="Samanta M."/>
            <person name="Samson G."/>
            <person name="Schroeder D.C."/>
            <person name="Segurens B."/>
            <person name="Strittmatter M."/>
            <person name="Tonon T."/>
            <person name="Tregear J.W."/>
            <person name="Valentin K."/>
            <person name="von Dassow P."/>
            <person name="Yamagishi T."/>
            <person name="Van de Peer Y."/>
            <person name="Wincker P."/>
        </authorList>
    </citation>
    <scope>NUCLEOTIDE SEQUENCE [LARGE SCALE GENOMIC DNA]</scope>
    <source>
        <strain evidence="4">Ec32 / CCAP1310/4</strain>
    </source>
</reference>
<dbReference type="EMBL" id="FN649760">
    <property type="protein sequence ID" value="CBJ29089.1"/>
    <property type="molecule type" value="Genomic_DNA"/>
</dbReference>
<dbReference type="STRING" id="2880.D7FJI6"/>
<feature type="region of interest" description="Disordered" evidence="2">
    <location>
        <begin position="397"/>
        <end position="480"/>
    </location>
</feature>
<feature type="region of interest" description="Disordered" evidence="2">
    <location>
        <begin position="1"/>
        <end position="110"/>
    </location>
</feature>
<feature type="compositionally biased region" description="Polar residues" evidence="2">
    <location>
        <begin position="34"/>
        <end position="54"/>
    </location>
</feature>
<dbReference type="Gene3D" id="2.20.110.10">
    <property type="entry name" value="Histone H3 K4-specific methyltransferase SET7/9 N-terminal domain"/>
    <property type="match status" value="8"/>
</dbReference>
<dbReference type="AlphaFoldDB" id="D7FJI6"/>